<reference evidence="2 3" key="1">
    <citation type="submission" date="2019-06" db="EMBL/GenBank/DDBJ databases">
        <title>Sequencing the genomes of 1000 actinobacteria strains.</title>
        <authorList>
            <person name="Klenk H.-P."/>
        </authorList>
    </citation>
    <scope>NUCLEOTIDE SEQUENCE [LARGE SCALE GENOMIC DNA]</scope>
    <source>
        <strain evidence="2 3">DSM 45456</strain>
    </source>
</reference>
<dbReference type="Proteomes" id="UP000316628">
    <property type="component" value="Unassembled WGS sequence"/>
</dbReference>
<evidence type="ECO:0000313" key="2">
    <source>
        <dbReference type="EMBL" id="TQM85255.1"/>
    </source>
</evidence>
<dbReference type="EMBL" id="VFPP01000001">
    <property type="protein sequence ID" value="TQM85255.1"/>
    <property type="molecule type" value="Genomic_DNA"/>
</dbReference>
<comment type="caution">
    <text evidence="2">The sequence shown here is derived from an EMBL/GenBank/DDBJ whole genome shotgun (WGS) entry which is preliminary data.</text>
</comment>
<dbReference type="InterPro" id="IPR015943">
    <property type="entry name" value="WD40/YVTN_repeat-like_dom_sf"/>
</dbReference>
<proteinExistence type="predicted"/>
<dbReference type="InterPro" id="IPR002372">
    <property type="entry name" value="PQQ_rpt_dom"/>
</dbReference>
<name>A0A543JR69_9PSEU</name>
<keyword evidence="3" id="KW-1185">Reference proteome</keyword>
<dbReference type="Pfam" id="PF13360">
    <property type="entry name" value="PQQ_2"/>
    <property type="match status" value="2"/>
</dbReference>
<dbReference type="AlphaFoldDB" id="A0A543JR69"/>
<evidence type="ECO:0000259" key="1">
    <source>
        <dbReference type="Pfam" id="PF13360"/>
    </source>
</evidence>
<organism evidence="2 3">
    <name type="scientific">Saccharothrix saharensis</name>
    <dbReference type="NCBI Taxonomy" id="571190"/>
    <lineage>
        <taxon>Bacteria</taxon>
        <taxon>Bacillati</taxon>
        <taxon>Actinomycetota</taxon>
        <taxon>Actinomycetes</taxon>
        <taxon>Pseudonocardiales</taxon>
        <taxon>Pseudonocardiaceae</taxon>
        <taxon>Saccharothrix</taxon>
    </lineage>
</organism>
<dbReference type="Gene3D" id="2.130.10.10">
    <property type="entry name" value="YVTN repeat-like/Quinoprotein amine dehydrogenase"/>
    <property type="match status" value="2"/>
</dbReference>
<accession>A0A543JR69</accession>
<dbReference type="PANTHER" id="PTHR34512:SF30">
    <property type="entry name" value="OUTER MEMBRANE PROTEIN ASSEMBLY FACTOR BAMB"/>
    <property type="match status" value="1"/>
</dbReference>
<gene>
    <name evidence="2" type="ORF">FHX81_7734</name>
</gene>
<feature type="domain" description="Pyrrolo-quinoline quinone repeat" evidence="1">
    <location>
        <begin position="28"/>
        <end position="127"/>
    </location>
</feature>
<dbReference type="InterPro" id="IPR011047">
    <property type="entry name" value="Quinoprotein_ADH-like_sf"/>
</dbReference>
<sequence length="354" mass="36689">MPVDPDGAGSYEVADGVIAMVDGTGGTATVRRVDPASGEDLWSVPLPDVAVPAEVEVGQGGSLVSVSSTSAPATVILDAADGRVVWRGAVKGVGSGVRTLGDLVLLDVGEGTAAIDVPAGAIRWQTQAFVEVFDTRLIVDDSKSFGLLDPATGHPSRTVPRELFSDAHVFGDTFVVTSDLDGPEDSVSAYDLATGALLWQTPLEHLGRAEVTSVDDGTVLVDGGDSAGNGMYVLALSTGKVNWEAEGDGTAIRVDGQPHVLNERGDRLDVRRGVTGELVGSMPSPGERTPRVVGGALYYDEEGKVLAVRLPELVGQWEVALTDRVGAIRTVVPRGFVVEYPTAGSGGELVGYVD</sequence>
<feature type="domain" description="Pyrrolo-quinoline quinone repeat" evidence="1">
    <location>
        <begin position="185"/>
        <end position="258"/>
    </location>
</feature>
<dbReference type="SUPFAM" id="SSF50998">
    <property type="entry name" value="Quinoprotein alcohol dehydrogenase-like"/>
    <property type="match status" value="1"/>
</dbReference>
<dbReference type="OrthoDB" id="256225at2"/>
<dbReference type="RefSeq" id="WP_141983318.1">
    <property type="nucleotide sequence ID" value="NZ_VFPP01000001.1"/>
</dbReference>
<dbReference type="PANTHER" id="PTHR34512">
    <property type="entry name" value="CELL SURFACE PROTEIN"/>
    <property type="match status" value="1"/>
</dbReference>
<evidence type="ECO:0000313" key="3">
    <source>
        <dbReference type="Proteomes" id="UP000316628"/>
    </source>
</evidence>
<protein>
    <submittedName>
        <fullName evidence="2">Putative pyrroloquinoline-quinone binding quinoprotein</fullName>
    </submittedName>
</protein>